<dbReference type="PANTHER" id="PTHR17630:SF55">
    <property type="entry name" value="DIENELACTONE HYDROLASE FAMILY PROTEIN (AFU_ORTHOLOGUE AFUA_1G01900)"/>
    <property type="match status" value="1"/>
</dbReference>
<dbReference type="Proteomes" id="UP001302745">
    <property type="component" value="Unassembled WGS sequence"/>
</dbReference>
<dbReference type="PANTHER" id="PTHR17630">
    <property type="entry name" value="DIENELACTONE HYDROLASE"/>
    <property type="match status" value="1"/>
</dbReference>
<dbReference type="AlphaFoldDB" id="A0AAN6VHX7"/>
<dbReference type="Gene3D" id="3.40.50.1820">
    <property type="entry name" value="alpha/beta hydrolase"/>
    <property type="match status" value="1"/>
</dbReference>
<comment type="caution">
    <text evidence="2">The sequence shown here is derived from an EMBL/GenBank/DDBJ whole genome shotgun (WGS) entry which is preliminary data.</text>
</comment>
<proteinExistence type="predicted"/>
<evidence type="ECO:0000259" key="1">
    <source>
        <dbReference type="Pfam" id="PF01738"/>
    </source>
</evidence>
<dbReference type="InterPro" id="IPR002925">
    <property type="entry name" value="Dienelactn_hydro"/>
</dbReference>
<gene>
    <name evidence="2" type="ORF">C8A00DRAFT_16811</name>
</gene>
<reference evidence="2" key="2">
    <citation type="submission" date="2023-05" db="EMBL/GenBank/DDBJ databases">
        <authorList>
            <consortium name="Lawrence Berkeley National Laboratory"/>
            <person name="Steindorff A."/>
            <person name="Hensen N."/>
            <person name="Bonometti L."/>
            <person name="Westerberg I."/>
            <person name="Brannstrom I.O."/>
            <person name="Guillou S."/>
            <person name="Cros-Aarteil S."/>
            <person name="Calhoun S."/>
            <person name="Haridas S."/>
            <person name="Kuo A."/>
            <person name="Mondo S."/>
            <person name="Pangilinan J."/>
            <person name="Riley R."/>
            <person name="Labutti K."/>
            <person name="Andreopoulos B."/>
            <person name="Lipzen A."/>
            <person name="Chen C."/>
            <person name="Yanf M."/>
            <person name="Daum C."/>
            <person name="Ng V."/>
            <person name="Clum A."/>
            <person name="Ohm R."/>
            <person name="Martin F."/>
            <person name="Silar P."/>
            <person name="Natvig D."/>
            <person name="Lalanne C."/>
            <person name="Gautier V."/>
            <person name="Ament-Velasquez S.L."/>
            <person name="Kruys A."/>
            <person name="Hutchinson M.I."/>
            <person name="Powell A.J."/>
            <person name="Barry K."/>
            <person name="Miller A.N."/>
            <person name="Grigoriev I.V."/>
            <person name="Debuchy R."/>
            <person name="Gladieux P."/>
            <person name="Thoren M.H."/>
            <person name="Johannesson H."/>
        </authorList>
    </citation>
    <scope>NUCLEOTIDE SEQUENCE</scope>
    <source>
        <strain evidence="2">CBS 538.74</strain>
    </source>
</reference>
<protein>
    <recommendedName>
        <fullName evidence="1">Dienelactone hydrolase domain-containing protein</fullName>
    </recommendedName>
</protein>
<organism evidence="2 3">
    <name type="scientific">Chaetomidium leptoderma</name>
    <dbReference type="NCBI Taxonomy" id="669021"/>
    <lineage>
        <taxon>Eukaryota</taxon>
        <taxon>Fungi</taxon>
        <taxon>Dikarya</taxon>
        <taxon>Ascomycota</taxon>
        <taxon>Pezizomycotina</taxon>
        <taxon>Sordariomycetes</taxon>
        <taxon>Sordariomycetidae</taxon>
        <taxon>Sordariales</taxon>
        <taxon>Chaetomiaceae</taxon>
        <taxon>Chaetomidium</taxon>
    </lineage>
</organism>
<name>A0AAN6VHX7_9PEZI</name>
<dbReference type="Pfam" id="PF01738">
    <property type="entry name" value="DLH"/>
    <property type="match status" value="1"/>
</dbReference>
<reference evidence="2" key="1">
    <citation type="journal article" date="2023" name="Mol. Phylogenet. Evol.">
        <title>Genome-scale phylogeny and comparative genomics of the fungal order Sordariales.</title>
        <authorList>
            <person name="Hensen N."/>
            <person name="Bonometti L."/>
            <person name="Westerberg I."/>
            <person name="Brannstrom I.O."/>
            <person name="Guillou S."/>
            <person name="Cros-Aarteil S."/>
            <person name="Calhoun S."/>
            <person name="Haridas S."/>
            <person name="Kuo A."/>
            <person name="Mondo S."/>
            <person name="Pangilinan J."/>
            <person name="Riley R."/>
            <person name="LaButti K."/>
            <person name="Andreopoulos B."/>
            <person name="Lipzen A."/>
            <person name="Chen C."/>
            <person name="Yan M."/>
            <person name="Daum C."/>
            <person name="Ng V."/>
            <person name="Clum A."/>
            <person name="Steindorff A."/>
            <person name="Ohm R.A."/>
            <person name="Martin F."/>
            <person name="Silar P."/>
            <person name="Natvig D.O."/>
            <person name="Lalanne C."/>
            <person name="Gautier V."/>
            <person name="Ament-Velasquez S.L."/>
            <person name="Kruys A."/>
            <person name="Hutchinson M.I."/>
            <person name="Powell A.J."/>
            <person name="Barry K."/>
            <person name="Miller A.N."/>
            <person name="Grigoriev I.V."/>
            <person name="Debuchy R."/>
            <person name="Gladieux P."/>
            <person name="Hiltunen Thoren M."/>
            <person name="Johannesson H."/>
        </authorList>
    </citation>
    <scope>NUCLEOTIDE SEQUENCE</scope>
    <source>
        <strain evidence="2">CBS 538.74</strain>
    </source>
</reference>
<accession>A0AAN6VHX7</accession>
<feature type="domain" description="Dienelactone hydrolase" evidence="1">
    <location>
        <begin position="49"/>
        <end position="268"/>
    </location>
</feature>
<sequence length="273" mass="29342">MASAPLSTCCLRASLWEGTPTGIETTLPNLPNNPTYVAKPPASSSAPSSPSSRVAILMVHDLLGWTFPNARDADATVYLPDFFGGEVVSFEAALAGRFDELDLPGILARQARAIREPEIVAFARALRASGRYDKVGAVGFCYGGWAVFRLGAREFVVDDDDDDAGAAAGGRGPLVDCISAGHPSLLTEQDVDEVAVPVQLVAPEVDPVFTPEMKLFAFQTLQKNGVAFDYQHLPGVEHACLIRGDVNKKGEREAMVRGKSAAVAWFRQWLHDE</sequence>
<evidence type="ECO:0000313" key="3">
    <source>
        <dbReference type="Proteomes" id="UP001302745"/>
    </source>
</evidence>
<dbReference type="InterPro" id="IPR029058">
    <property type="entry name" value="AB_hydrolase_fold"/>
</dbReference>
<dbReference type="GO" id="GO:0016787">
    <property type="term" value="F:hydrolase activity"/>
    <property type="evidence" value="ECO:0007669"/>
    <property type="project" value="InterPro"/>
</dbReference>
<dbReference type="EMBL" id="MU856998">
    <property type="protein sequence ID" value="KAK4151833.1"/>
    <property type="molecule type" value="Genomic_DNA"/>
</dbReference>
<dbReference type="SUPFAM" id="SSF53474">
    <property type="entry name" value="alpha/beta-Hydrolases"/>
    <property type="match status" value="1"/>
</dbReference>
<evidence type="ECO:0000313" key="2">
    <source>
        <dbReference type="EMBL" id="KAK4151833.1"/>
    </source>
</evidence>
<keyword evidence="3" id="KW-1185">Reference proteome</keyword>